<dbReference type="RefSeq" id="WP_378612824.1">
    <property type="nucleotide sequence ID" value="NZ_JBHSAX010000013.1"/>
</dbReference>
<evidence type="ECO:0000256" key="1">
    <source>
        <dbReference type="ARBA" id="ARBA00007074"/>
    </source>
</evidence>
<evidence type="ECO:0000259" key="6">
    <source>
        <dbReference type="PROSITE" id="PS51935"/>
    </source>
</evidence>
<dbReference type="SUPFAM" id="SSF54001">
    <property type="entry name" value="Cysteine proteinases"/>
    <property type="match status" value="1"/>
</dbReference>
<dbReference type="Pfam" id="PF00877">
    <property type="entry name" value="NLPC_P60"/>
    <property type="match status" value="1"/>
</dbReference>
<feature type="region of interest" description="Disordered" evidence="5">
    <location>
        <begin position="179"/>
        <end position="204"/>
    </location>
</feature>
<dbReference type="InterPro" id="IPR019710">
    <property type="entry name" value="DUF4226"/>
</dbReference>
<dbReference type="InterPro" id="IPR000064">
    <property type="entry name" value="NLP_P60_dom"/>
</dbReference>
<reference evidence="8" key="1">
    <citation type="journal article" date="2019" name="Int. J. Syst. Evol. Microbiol.">
        <title>The Global Catalogue of Microorganisms (GCM) 10K type strain sequencing project: providing services to taxonomists for standard genome sequencing and annotation.</title>
        <authorList>
            <consortium name="The Broad Institute Genomics Platform"/>
            <consortium name="The Broad Institute Genome Sequencing Center for Infectious Disease"/>
            <person name="Wu L."/>
            <person name="Ma J."/>
        </authorList>
    </citation>
    <scope>NUCLEOTIDE SEQUENCE [LARGE SCALE GENOMIC DNA]</scope>
    <source>
        <strain evidence="8">CGMCC 4.7330</strain>
    </source>
</reference>
<dbReference type="Gene3D" id="3.90.1720.10">
    <property type="entry name" value="endopeptidase domain like (from Nostoc punctiforme)"/>
    <property type="match status" value="1"/>
</dbReference>
<feature type="compositionally biased region" description="Low complexity" evidence="5">
    <location>
        <begin position="22"/>
        <end position="32"/>
    </location>
</feature>
<feature type="compositionally biased region" description="Low complexity" evidence="5">
    <location>
        <begin position="187"/>
        <end position="204"/>
    </location>
</feature>
<dbReference type="Pfam" id="PF10774">
    <property type="entry name" value="DUF4226"/>
    <property type="match status" value="1"/>
</dbReference>
<evidence type="ECO:0000256" key="2">
    <source>
        <dbReference type="ARBA" id="ARBA00022670"/>
    </source>
</evidence>
<dbReference type="InterPro" id="IPR051794">
    <property type="entry name" value="PG_Endopeptidase_C40"/>
</dbReference>
<keyword evidence="2" id="KW-0645">Protease</keyword>
<evidence type="ECO:0000256" key="4">
    <source>
        <dbReference type="ARBA" id="ARBA00022807"/>
    </source>
</evidence>
<evidence type="ECO:0000256" key="5">
    <source>
        <dbReference type="SAM" id="MobiDB-lite"/>
    </source>
</evidence>
<evidence type="ECO:0000313" key="8">
    <source>
        <dbReference type="Proteomes" id="UP001595696"/>
    </source>
</evidence>
<comment type="similarity">
    <text evidence="1">Belongs to the peptidase C40 family.</text>
</comment>
<dbReference type="EMBL" id="JBHSAX010000013">
    <property type="protein sequence ID" value="MFC3963090.1"/>
    <property type="molecule type" value="Genomic_DNA"/>
</dbReference>
<evidence type="ECO:0000256" key="3">
    <source>
        <dbReference type="ARBA" id="ARBA00022801"/>
    </source>
</evidence>
<dbReference type="InterPro" id="IPR038765">
    <property type="entry name" value="Papain-like_cys_pep_sf"/>
</dbReference>
<dbReference type="PANTHER" id="PTHR47359">
    <property type="entry name" value="PEPTIDOGLYCAN DL-ENDOPEPTIDASE CWLO"/>
    <property type="match status" value="1"/>
</dbReference>
<dbReference type="PANTHER" id="PTHR47359:SF3">
    <property type="entry name" value="NLP_P60 DOMAIN-CONTAINING PROTEIN-RELATED"/>
    <property type="match status" value="1"/>
</dbReference>
<name>A0ABV8DSM3_9NOCA</name>
<keyword evidence="3" id="KW-0378">Hydrolase</keyword>
<dbReference type="Proteomes" id="UP001595696">
    <property type="component" value="Unassembled WGS sequence"/>
</dbReference>
<keyword evidence="4" id="KW-0788">Thiol protease</keyword>
<comment type="caution">
    <text evidence="7">The sequence shown here is derived from an EMBL/GenBank/DDBJ whole genome shotgun (WGS) entry which is preliminary data.</text>
</comment>
<proteinExistence type="inferred from homology"/>
<keyword evidence="8" id="KW-1185">Reference proteome</keyword>
<feature type="domain" description="NlpC/P60" evidence="6">
    <location>
        <begin position="379"/>
        <end position="497"/>
    </location>
</feature>
<evidence type="ECO:0000313" key="7">
    <source>
        <dbReference type="EMBL" id="MFC3963090.1"/>
    </source>
</evidence>
<feature type="region of interest" description="Disordered" evidence="5">
    <location>
        <begin position="22"/>
        <end position="46"/>
    </location>
</feature>
<organism evidence="7 8">
    <name type="scientific">Nocardia jiangsuensis</name>
    <dbReference type="NCBI Taxonomy" id="1691563"/>
    <lineage>
        <taxon>Bacteria</taxon>
        <taxon>Bacillati</taxon>
        <taxon>Actinomycetota</taxon>
        <taxon>Actinomycetes</taxon>
        <taxon>Mycobacteriales</taxon>
        <taxon>Nocardiaceae</taxon>
        <taxon>Nocardia</taxon>
    </lineage>
</organism>
<dbReference type="PROSITE" id="PS51935">
    <property type="entry name" value="NLPC_P60"/>
    <property type="match status" value="1"/>
</dbReference>
<sequence length="497" mass="48563">MTSAELWSIAEPVDAEGAEAVEGGQGERGAAVTPWSGQRGGRGGLPAVPAVSAVTAPAAPVSAPAPAPPGSVGIPGLPGITVPSALLPPALRPQTPGGAAVPGNASGVAAASGAAGPGVAGPGAAAPAAPAVAAPVQDPPPPAVDPDTLGAVLPAAATAGTMALGMLPTLAEALLGGGGGSAGTGGSAPATGGTAAPAGGTAAAAGLSPQDQRVLEVLKALVAAYGDGDTKDPRVAALRRELGSGSGTGSGAAGVKARQLYQANFANAYNTLDNQLAGYITRAAGNTEVDRTAIHNLLREVNVAVNELGTRAYTREGQQQVHKILTAALVKANAIAGGTHAGNTDTAAFINQLTAQYLGNIAGRKTPAAGVGGAGAPASGKVKTALDTARAQFGKPYVWGHEGPNSFDCSGLMQYAARAAGVKIPRVAADQYRALPRVTGPLKPGDLVFPADSFDSNGNPGHVIMYAGNGVCYAASKKGVPLGEVPLPKNYRAARWA</sequence>
<accession>A0ABV8DSM3</accession>
<protein>
    <submittedName>
        <fullName evidence="7">C40 family peptidase</fullName>
    </submittedName>
</protein>
<gene>
    <name evidence="7" type="ORF">ACFO0B_13930</name>
</gene>